<name>A0ABS8SIG3_DATST</name>
<comment type="caution">
    <text evidence="1">The sequence shown here is derived from an EMBL/GenBank/DDBJ whole genome shotgun (WGS) entry which is preliminary data.</text>
</comment>
<organism evidence="1 2">
    <name type="scientific">Datura stramonium</name>
    <name type="common">Jimsonweed</name>
    <name type="synonym">Common thornapple</name>
    <dbReference type="NCBI Taxonomy" id="4076"/>
    <lineage>
        <taxon>Eukaryota</taxon>
        <taxon>Viridiplantae</taxon>
        <taxon>Streptophyta</taxon>
        <taxon>Embryophyta</taxon>
        <taxon>Tracheophyta</taxon>
        <taxon>Spermatophyta</taxon>
        <taxon>Magnoliopsida</taxon>
        <taxon>eudicotyledons</taxon>
        <taxon>Gunneridae</taxon>
        <taxon>Pentapetalae</taxon>
        <taxon>asterids</taxon>
        <taxon>lamiids</taxon>
        <taxon>Solanales</taxon>
        <taxon>Solanaceae</taxon>
        <taxon>Solanoideae</taxon>
        <taxon>Datureae</taxon>
        <taxon>Datura</taxon>
    </lineage>
</organism>
<dbReference type="Proteomes" id="UP000823775">
    <property type="component" value="Unassembled WGS sequence"/>
</dbReference>
<evidence type="ECO:0000313" key="2">
    <source>
        <dbReference type="Proteomes" id="UP000823775"/>
    </source>
</evidence>
<protein>
    <submittedName>
        <fullName evidence="1">Uncharacterized protein</fullName>
    </submittedName>
</protein>
<gene>
    <name evidence="1" type="ORF">HAX54_038732</name>
</gene>
<keyword evidence="2" id="KW-1185">Reference proteome</keyword>
<reference evidence="1 2" key="1">
    <citation type="journal article" date="2021" name="BMC Genomics">
        <title>Datura genome reveals duplications of psychoactive alkaloid biosynthetic genes and high mutation rate following tissue culture.</title>
        <authorList>
            <person name="Rajewski A."/>
            <person name="Carter-House D."/>
            <person name="Stajich J."/>
            <person name="Litt A."/>
        </authorList>
    </citation>
    <scope>NUCLEOTIDE SEQUENCE [LARGE SCALE GENOMIC DNA]</scope>
    <source>
        <strain evidence="1">AR-01</strain>
    </source>
</reference>
<evidence type="ECO:0000313" key="1">
    <source>
        <dbReference type="EMBL" id="MCD7458620.1"/>
    </source>
</evidence>
<accession>A0ABS8SIG3</accession>
<sequence>MSKIGQTSDKKINPDRGVPVIANVNQRFADVAADDITCVSFPIPDRKMTGALWSDMGISLGETLMLRLLSSTLIRRPIGVSQSEVGVLPISSHFILHSIALPARGWCLALLHQRFAGVAPVMPCPCLR</sequence>
<dbReference type="EMBL" id="JACEIK010000530">
    <property type="protein sequence ID" value="MCD7458620.1"/>
    <property type="molecule type" value="Genomic_DNA"/>
</dbReference>
<proteinExistence type="predicted"/>